<proteinExistence type="predicted"/>
<dbReference type="EMBL" id="BSFN01000008">
    <property type="protein sequence ID" value="GLK90007.1"/>
    <property type="molecule type" value="Genomic_DNA"/>
</dbReference>
<gene>
    <name evidence="1" type="ORF">GCM10017655_30690</name>
</gene>
<evidence type="ECO:0000313" key="1">
    <source>
        <dbReference type="EMBL" id="GLK90007.1"/>
    </source>
</evidence>
<keyword evidence="2" id="KW-1185">Reference proteome</keyword>
<reference evidence="1" key="1">
    <citation type="journal article" date="2014" name="Int. J. Syst. Evol. Microbiol.">
        <title>Complete genome sequence of Corynebacterium casei LMG S-19264T (=DSM 44701T), isolated from a smear-ripened cheese.</title>
        <authorList>
            <consortium name="US DOE Joint Genome Institute (JGI-PGF)"/>
            <person name="Walter F."/>
            <person name="Albersmeier A."/>
            <person name="Kalinowski J."/>
            <person name="Ruckert C."/>
        </authorList>
    </citation>
    <scope>NUCLEOTIDE SEQUENCE</scope>
    <source>
        <strain evidence="1">VKM B-2935</strain>
    </source>
</reference>
<dbReference type="AlphaFoldDB" id="A0A9W6K6W4"/>
<evidence type="ECO:0000313" key="2">
    <source>
        <dbReference type="Proteomes" id="UP001143328"/>
    </source>
</evidence>
<name>A0A9W6K6W4_9PSED</name>
<accession>A0A9W6K6W4</accession>
<dbReference type="RefSeq" id="WP_271196191.1">
    <property type="nucleotide sequence ID" value="NZ_BSFN01000008.1"/>
</dbReference>
<protein>
    <submittedName>
        <fullName evidence="1">Uncharacterized protein</fullName>
    </submittedName>
</protein>
<sequence>MVQQDRIWEASLVTAINEEFDQLKYLIEDSSGSTEKGDIQAQISRLCGLTDLSHNQSIPFSPTIRLQLQELNEIAMGMVRSNIQVAPPSEEHLQNFEHEAAQALFDAIALNFHFLAQAELSKHAIALSKEAFDSLKSYLGSHPEFDMLERLVLVQDYRVMKLAGDKR</sequence>
<organism evidence="1 2">
    <name type="scientific">Pseudomonas turukhanskensis</name>
    <dbReference type="NCBI Taxonomy" id="1806536"/>
    <lineage>
        <taxon>Bacteria</taxon>
        <taxon>Pseudomonadati</taxon>
        <taxon>Pseudomonadota</taxon>
        <taxon>Gammaproteobacteria</taxon>
        <taxon>Pseudomonadales</taxon>
        <taxon>Pseudomonadaceae</taxon>
        <taxon>Pseudomonas</taxon>
    </lineage>
</organism>
<dbReference type="Proteomes" id="UP001143328">
    <property type="component" value="Unassembled WGS sequence"/>
</dbReference>
<reference evidence="1" key="2">
    <citation type="submission" date="2023-01" db="EMBL/GenBank/DDBJ databases">
        <authorList>
            <person name="Sun Q."/>
            <person name="Evtushenko L."/>
        </authorList>
    </citation>
    <scope>NUCLEOTIDE SEQUENCE</scope>
    <source>
        <strain evidence="1">VKM B-2935</strain>
    </source>
</reference>
<comment type="caution">
    <text evidence="1">The sequence shown here is derived from an EMBL/GenBank/DDBJ whole genome shotgun (WGS) entry which is preliminary data.</text>
</comment>